<protein>
    <submittedName>
        <fullName evidence="1">Uncharacterized protein</fullName>
    </submittedName>
</protein>
<gene>
    <name evidence="1" type="ORF">O6H91_07G013400</name>
</gene>
<reference evidence="2" key="1">
    <citation type="journal article" date="2024" name="Proc. Natl. Acad. Sci. U.S.A.">
        <title>Extraordinary preservation of gene collinearity over three hundred million years revealed in homosporous lycophytes.</title>
        <authorList>
            <person name="Li C."/>
            <person name="Wickell D."/>
            <person name="Kuo L.Y."/>
            <person name="Chen X."/>
            <person name="Nie B."/>
            <person name="Liao X."/>
            <person name="Peng D."/>
            <person name="Ji J."/>
            <person name="Jenkins J."/>
            <person name="Williams M."/>
            <person name="Shu S."/>
            <person name="Plott C."/>
            <person name="Barry K."/>
            <person name="Rajasekar S."/>
            <person name="Grimwood J."/>
            <person name="Han X."/>
            <person name="Sun S."/>
            <person name="Hou Z."/>
            <person name="He W."/>
            <person name="Dai G."/>
            <person name="Sun C."/>
            <person name="Schmutz J."/>
            <person name="Leebens-Mack J.H."/>
            <person name="Li F.W."/>
            <person name="Wang L."/>
        </authorList>
    </citation>
    <scope>NUCLEOTIDE SEQUENCE [LARGE SCALE GENOMIC DNA]</scope>
    <source>
        <strain evidence="2">cv. PW_Plant_1</strain>
    </source>
</reference>
<evidence type="ECO:0000313" key="1">
    <source>
        <dbReference type="EMBL" id="KAJ7548464.1"/>
    </source>
</evidence>
<dbReference type="Proteomes" id="UP001162992">
    <property type="component" value="Chromosome 7"/>
</dbReference>
<proteinExistence type="predicted"/>
<evidence type="ECO:0000313" key="2">
    <source>
        <dbReference type="Proteomes" id="UP001162992"/>
    </source>
</evidence>
<name>A0ACC2D2G8_DIPCM</name>
<keyword evidence="2" id="KW-1185">Reference proteome</keyword>
<comment type="caution">
    <text evidence="1">The sequence shown here is derived from an EMBL/GenBank/DDBJ whole genome shotgun (WGS) entry which is preliminary data.</text>
</comment>
<organism evidence="1 2">
    <name type="scientific">Diphasiastrum complanatum</name>
    <name type="common">Issler's clubmoss</name>
    <name type="synonym">Lycopodium complanatum</name>
    <dbReference type="NCBI Taxonomy" id="34168"/>
    <lineage>
        <taxon>Eukaryota</taxon>
        <taxon>Viridiplantae</taxon>
        <taxon>Streptophyta</taxon>
        <taxon>Embryophyta</taxon>
        <taxon>Tracheophyta</taxon>
        <taxon>Lycopodiopsida</taxon>
        <taxon>Lycopodiales</taxon>
        <taxon>Lycopodiaceae</taxon>
        <taxon>Lycopodioideae</taxon>
        <taxon>Diphasiastrum</taxon>
    </lineage>
</organism>
<sequence>MAVQESSQVKQQLLEKGWDRGWTDRLQVGNFYIPRMIEDIIADSFKPRGKICILSIDGGGMRGIIPARILAHLEQSLQRKSNNPKARIADYFDVAAGTNSGGITATLLLTPDENGLPLFQPQQICDLFAKKGNPIFKSSLLSRLIKSQQPTKQIERFLKQILIRDTQELTLRDTLKPLLIPCYDLSSSGAFLFSRAGAMEAEEWNFPLWQICRATTASPLWFRPAQVRSVDGKTVCTAVDGGLVMNNPTASAITHVLHNKKEFPTVGGAKDLLVLSLGTGQFDQSLQYEKVRRWRPDQWAKPMMNVVADGISDMVDHTVSLAFSDCHQNYLRLQPSGGAALGMDDPSPSNVKRFLKMADDLLEQKSLEYSPFGGKIELTQTNAERLDWFADQLIQEQKSRALRTSPTAILKQAALAPSKPLP</sequence>
<dbReference type="EMBL" id="CM055098">
    <property type="protein sequence ID" value="KAJ7548464.1"/>
    <property type="molecule type" value="Genomic_DNA"/>
</dbReference>
<accession>A0ACC2D2G8</accession>